<dbReference type="AlphaFoldDB" id="A0A162A6R9"/>
<comment type="caution">
    <text evidence="1">The sequence shown here is derived from an EMBL/GenBank/DDBJ whole genome shotgun (WGS) entry which is preliminary data.</text>
</comment>
<name>A0A162A6R9_DAUCS</name>
<gene>
    <name evidence="1" type="ORF">DCAR_019482</name>
</gene>
<evidence type="ECO:0000313" key="1">
    <source>
        <dbReference type="EMBL" id="KZM96240.1"/>
    </source>
</evidence>
<organism evidence="1">
    <name type="scientific">Daucus carota subsp. sativus</name>
    <name type="common">Carrot</name>
    <dbReference type="NCBI Taxonomy" id="79200"/>
    <lineage>
        <taxon>Eukaryota</taxon>
        <taxon>Viridiplantae</taxon>
        <taxon>Streptophyta</taxon>
        <taxon>Embryophyta</taxon>
        <taxon>Tracheophyta</taxon>
        <taxon>Spermatophyta</taxon>
        <taxon>Magnoliopsida</taxon>
        <taxon>eudicotyledons</taxon>
        <taxon>Gunneridae</taxon>
        <taxon>Pentapetalae</taxon>
        <taxon>asterids</taxon>
        <taxon>campanulids</taxon>
        <taxon>Apiales</taxon>
        <taxon>Apiaceae</taxon>
        <taxon>Apioideae</taxon>
        <taxon>Scandiceae</taxon>
        <taxon>Daucinae</taxon>
        <taxon>Daucus</taxon>
        <taxon>Daucus sect. Daucus</taxon>
    </lineage>
</organism>
<dbReference type="EMBL" id="LNRQ01000005">
    <property type="protein sequence ID" value="KZM96240.1"/>
    <property type="molecule type" value="Genomic_DNA"/>
</dbReference>
<accession>A0A162A6R9</accession>
<sequence length="60" mass="6844">MAGTIRDQILCVRIMGMMIDSYPWLNASTFLNLATLSTKSRKFRVGLFHGFGIWYGMRVA</sequence>
<dbReference type="Gramene" id="KZM96240">
    <property type="protein sequence ID" value="KZM96240"/>
    <property type="gene ID" value="DCAR_019482"/>
</dbReference>
<proteinExistence type="predicted"/>
<protein>
    <submittedName>
        <fullName evidence="1">Uncharacterized protein</fullName>
    </submittedName>
</protein>
<reference evidence="1" key="1">
    <citation type="journal article" date="2016" name="Nat. Genet.">
        <title>A high-quality carrot genome assembly provides new insights into carotenoid accumulation and asterid genome evolution.</title>
        <authorList>
            <person name="Iorizzo M."/>
            <person name="Ellison S."/>
            <person name="Senalik D."/>
            <person name="Zeng P."/>
            <person name="Satapoomin P."/>
            <person name="Huang J."/>
            <person name="Bowman M."/>
            <person name="Iovene M."/>
            <person name="Sanseverino W."/>
            <person name="Cavagnaro P."/>
            <person name="Yildiz M."/>
            <person name="Macko-Podgorni A."/>
            <person name="Moranska E."/>
            <person name="Grzebelus E."/>
            <person name="Grzebelus D."/>
            <person name="Ashrafi H."/>
            <person name="Zheng Z."/>
            <person name="Cheng S."/>
            <person name="Spooner D."/>
            <person name="Van Deynze A."/>
            <person name="Simon P."/>
        </authorList>
    </citation>
    <scope>NUCLEOTIDE SEQUENCE [LARGE SCALE GENOMIC DNA]</scope>
    <source>
        <tissue evidence="1">Leaf</tissue>
    </source>
</reference>